<keyword evidence="2" id="KW-1185">Reference proteome</keyword>
<dbReference type="RefSeq" id="WP_207331297.1">
    <property type="nucleotide sequence ID" value="NZ_JAFMYW010000007.1"/>
</dbReference>
<sequence>MKSNSFFATAIAGILLVTSSCEQDTVEAQPVLYQSNFEQSADGWVANLVDYSEQTGDIQFTYSRTGLPQPLNGNRQSLMVSSMNRSDDVFMYLTKKLTGLQPNRTYQLVFDVELASTYGTDSFGIGGSPGSSVYIKAGATAFEPKRVLTEGFYALNIDKGNQSMGGRDAVVLGTIGVGEGVTNYTLITRSNEQAPFTAHTNEQGELWLVVGTDSGYEGETKLYYSSIRVSAK</sequence>
<dbReference type="Proteomes" id="UP000664628">
    <property type="component" value="Unassembled WGS sequence"/>
</dbReference>
<evidence type="ECO:0000313" key="2">
    <source>
        <dbReference type="Proteomes" id="UP000664628"/>
    </source>
</evidence>
<organism evidence="1 2">
    <name type="scientific">Fibrella forsythiae</name>
    <dbReference type="NCBI Taxonomy" id="2817061"/>
    <lineage>
        <taxon>Bacteria</taxon>
        <taxon>Pseudomonadati</taxon>
        <taxon>Bacteroidota</taxon>
        <taxon>Cytophagia</taxon>
        <taxon>Cytophagales</taxon>
        <taxon>Spirosomataceae</taxon>
        <taxon>Fibrella</taxon>
    </lineage>
</organism>
<evidence type="ECO:0008006" key="3">
    <source>
        <dbReference type="Google" id="ProtNLM"/>
    </source>
</evidence>
<accession>A0ABS3JMW6</accession>
<dbReference type="PROSITE" id="PS51257">
    <property type="entry name" value="PROKAR_LIPOPROTEIN"/>
    <property type="match status" value="1"/>
</dbReference>
<evidence type="ECO:0000313" key="1">
    <source>
        <dbReference type="EMBL" id="MBO0951356.1"/>
    </source>
</evidence>
<comment type="caution">
    <text evidence="1">The sequence shown here is derived from an EMBL/GenBank/DDBJ whole genome shotgun (WGS) entry which is preliminary data.</text>
</comment>
<gene>
    <name evidence="1" type="ORF">J2I46_22425</name>
</gene>
<proteinExistence type="predicted"/>
<dbReference type="EMBL" id="JAFMYW010000007">
    <property type="protein sequence ID" value="MBO0951356.1"/>
    <property type="molecule type" value="Genomic_DNA"/>
</dbReference>
<protein>
    <recommendedName>
        <fullName evidence="3">Lipoprotein</fullName>
    </recommendedName>
</protein>
<reference evidence="1 2" key="1">
    <citation type="submission" date="2021-03" db="EMBL/GenBank/DDBJ databases">
        <title>Fibrella sp. HMF5405 genome sequencing and assembly.</title>
        <authorList>
            <person name="Kang H."/>
            <person name="Kim H."/>
            <person name="Bae S."/>
            <person name="Joh K."/>
        </authorList>
    </citation>
    <scope>NUCLEOTIDE SEQUENCE [LARGE SCALE GENOMIC DNA]</scope>
    <source>
        <strain evidence="1 2">HMF5405</strain>
    </source>
</reference>
<name>A0ABS3JMW6_9BACT</name>